<evidence type="ECO:0000313" key="2">
    <source>
        <dbReference type="EMBL" id="QKZ22069.1"/>
    </source>
</evidence>
<keyword evidence="3" id="KW-1185">Reference proteome</keyword>
<feature type="domain" description="DNA primase/polymerase bifunctional N-terminal" evidence="1">
    <location>
        <begin position="11"/>
        <end position="188"/>
    </location>
</feature>
<dbReference type="EMBL" id="CP056041">
    <property type="protein sequence ID" value="QKZ22069.1"/>
    <property type="molecule type" value="Genomic_DNA"/>
</dbReference>
<evidence type="ECO:0000313" key="3">
    <source>
        <dbReference type="Proteomes" id="UP000509418"/>
    </source>
</evidence>
<gene>
    <name evidence="2" type="ORF">HUT05_34800</name>
</gene>
<accession>A0A7H8TEZ2</accession>
<dbReference type="SMART" id="SM00943">
    <property type="entry name" value="Prim-Pol"/>
    <property type="match status" value="1"/>
</dbReference>
<sequence length="288" mass="30343">MSNHDKALDNALRAAAQGYAVAPTTINKTPAIPSPHDKGHGCKGDCGQPGHGVYDATTNAADVRRLFSLAPKAVGYLIACRGRLVGLDIDRKNGVDGYATLARLGREHGFEIPRMTTTVFTPTGGAHVWLTVPEGVTVPNSVGRLGAGLDVRGTGGYVAGPGSTGRTGEYTFHPKIGYVDPQPVPEQLLKLMLPPPPVVRPQRRSVPVQEGAAGRALEGLVRVVLTSPANTRNSRLFWAACKAWDHVRDGHLAADDVEAELIGAAMQVGLSDSEARRTVASAERGARA</sequence>
<evidence type="ECO:0000259" key="1">
    <source>
        <dbReference type="SMART" id="SM00943"/>
    </source>
</evidence>
<dbReference type="InterPro" id="IPR015330">
    <property type="entry name" value="DNA_primase/pol_bifunc_N"/>
</dbReference>
<dbReference type="SUPFAM" id="SSF56747">
    <property type="entry name" value="Prim-pol domain"/>
    <property type="match status" value="1"/>
</dbReference>
<name>A0A7H8TEZ2_STRCX</name>
<reference evidence="2 3" key="1">
    <citation type="submission" date="2020-06" db="EMBL/GenBank/DDBJ databases">
        <title>Genome mining for natural products.</title>
        <authorList>
            <person name="Zhang B."/>
            <person name="Shi J."/>
            <person name="Ge H."/>
        </authorList>
    </citation>
    <scope>NUCLEOTIDE SEQUENCE [LARGE SCALE GENOMIC DNA]</scope>
    <source>
        <strain evidence="2 3">NA02069</strain>
    </source>
</reference>
<dbReference type="CDD" id="cd04859">
    <property type="entry name" value="Prim_Pol"/>
    <property type="match status" value="1"/>
</dbReference>
<dbReference type="Proteomes" id="UP000509418">
    <property type="component" value="Chromosome"/>
</dbReference>
<dbReference type="AlphaFoldDB" id="A0A7H8TEZ2"/>
<dbReference type="Pfam" id="PF09250">
    <property type="entry name" value="Prim-Pol"/>
    <property type="match status" value="1"/>
</dbReference>
<organism evidence="2 3">
    <name type="scientific">Streptomyces chartreusis</name>
    <dbReference type="NCBI Taxonomy" id="1969"/>
    <lineage>
        <taxon>Bacteria</taxon>
        <taxon>Bacillati</taxon>
        <taxon>Actinomycetota</taxon>
        <taxon>Actinomycetes</taxon>
        <taxon>Kitasatosporales</taxon>
        <taxon>Streptomycetaceae</taxon>
        <taxon>Streptomyces</taxon>
    </lineage>
</organism>
<proteinExistence type="predicted"/>
<protein>
    <submittedName>
        <fullName evidence="2">Bifunctional DNA primase/polymerase</fullName>
    </submittedName>
</protein>
<dbReference type="RefSeq" id="WP_176577438.1">
    <property type="nucleotide sequence ID" value="NZ_CP056041.1"/>
</dbReference>